<evidence type="ECO:0000256" key="2">
    <source>
        <dbReference type="SAM" id="SignalP"/>
    </source>
</evidence>
<feature type="domain" description="Outer membrane protein beta-barrel" evidence="3">
    <location>
        <begin position="11"/>
        <end position="165"/>
    </location>
</feature>
<dbReference type="OrthoDB" id="668980at2"/>
<evidence type="ECO:0000313" key="5">
    <source>
        <dbReference type="Proteomes" id="UP000000310"/>
    </source>
</evidence>
<dbReference type="Proteomes" id="UP000000310">
    <property type="component" value="Chromosome"/>
</dbReference>
<dbReference type="InterPro" id="IPR027385">
    <property type="entry name" value="Beta-barrel_OMP"/>
</dbReference>
<dbReference type="AlphaFoldDB" id="F0S7Q6"/>
<proteinExistence type="predicted"/>
<keyword evidence="5" id="KW-1185">Reference proteome</keyword>
<sequence>MKTKLLITTLSLVLMSIYSANAQDKKFSLSLGLEGGLPVSSGLKTLYSSAFGGTVRGQYNINEKISATLSAGAIGFLPKNVSDIANGSIGDDDKINAMLSVPVKLGGKYFFTEKLYGMLELGTVSNRILNADDEGVGLSPSYSAFVYAPGVGAQLGGLDIGLRYEAFSKDGSESFLGLRLGFNLFSIKK</sequence>
<evidence type="ECO:0000256" key="1">
    <source>
        <dbReference type="ARBA" id="ARBA00022729"/>
    </source>
</evidence>
<dbReference type="HOGENOM" id="CLU_1516518_0_0_10"/>
<dbReference type="RefSeq" id="WP_013633796.1">
    <property type="nucleotide sequence ID" value="NC_015177.1"/>
</dbReference>
<evidence type="ECO:0000259" key="3">
    <source>
        <dbReference type="Pfam" id="PF13505"/>
    </source>
</evidence>
<dbReference type="Pfam" id="PF13505">
    <property type="entry name" value="OMP_b-brl"/>
    <property type="match status" value="1"/>
</dbReference>
<organism evidence="4 5">
    <name type="scientific">Pseudopedobacter saltans (strain ATCC 51119 / DSM 12145 / JCM 21818 / CCUG 39354 / LMG 10337 / NBRC 100064 / NCIMB 13643)</name>
    <name type="common">Pedobacter saltans</name>
    <dbReference type="NCBI Taxonomy" id="762903"/>
    <lineage>
        <taxon>Bacteria</taxon>
        <taxon>Pseudomonadati</taxon>
        <taxon>Bacteroidota</taxon>
        <taxon>Sphingobacteriia</taxon>
        <taxon>Sphingobacteriales</taxon>
        <taxon>Sphingobacteriaceae</taxon>
        <taxon>Pseudopedobacter</taxon>
    </lineage>
</organism>
<accession>F0S7Q6</accession>
<evidence type="ECO:0000313" key="4">
    <source>
        <dbReference type="EMBL" id="ADY53311.1"/>
    </source>
</evidence>
<gene>
    <name evidence="4" type="ordered locus">Pedsa_2770</name>
</gene>
<dbReference type="STRING" id="762903.Pedsa_2770"/>
<dbReference type="KEGG" id="psn:Pedsa_2770"/>
<reference evidence="5" key="2">
    <citation type="submission" date="2011-02" db="EMBL/GenBank/DDBJ databases">
        <title>The complete genome of Pedobacter saltans DSM 12145.</title>
        <authorList>
            <consortium name="US DOE Joint Genome Institute (JGI-PGF)"/>
            <person name="Lucas S."/>
            <person name="Copeland A."/>
            <person name="Lapidus A."/>
            <person name="Bruce D."/>
            <person name="Goodwin L."/>
            <person name="Pitluck S."/>
            <person name="Kyrpides N."/>
            <person name="Mavromatis K."/>
            <person name="Pagani I."/>
            <person name="Ivanova N."/>
            <person name="Ovchinnikova G."/>
            <person name="Lu M."/>
            <person name="Detter J.C."/>
            <person name="Han C."/>
            <person name="Land M."/>
            <person name="Hauser L."/>
            <person name="Markowitz V."/>
            <person name="Cheng J.-F."/>
            <person name="Hugenholtz P."/>
            <person name="Woyke T."/>
            <person name="Wu D."/>
            <person name="Tindall B."/>
            <person name="Pomrenke H.G."/>
            <person name="Brambilla E."/>
            <person name="Klenk H.-P."/>
            <person name="Eisen J.A."/>
        </authorList>
    </citation>
    <scope>NUCLEOTIDE SEQUENCE [LARGE SCALE GENOMIC DNA]</scope>
    <source>
        <strain evidence="5">ATCC 51119 / DSM 12145 / JCM 21818 / LMG 10337 / NBRC 100064 / NCIMB 13643</strain>
    </source>
</reference>
<dbReference type="EMBL" id="CP002545">
    <property type="protein sequence ID" value="ADY53311.1"/>
    <property type="molecule type" value="Genomic_DNA"/>
</dbReference>
<keyword evidence="1 2" id="KW-0732">Signal</keyword>
<feature type="signal peptide" evidence="2">
    <location>
        <begin position="1"/>
        <end position="22"/>
    </location>
</feature>
<protein>
    <recommendedName>
        <fullName evidence="3">Outer membrane protein beta-barrel domain-containing protein</fullName>
    </recommendedName>
</protein>
<feature type="chain" id="PRO_5003256000" description="Outer membrane protein beta-barrel domain-containing protein" evidence="2">
    <location>
        <begin position="23"/>
        <end position="189"/>
    </location>
</feature>
<name>F0S7Q6_PSESL</name>
<reference evidence="4 5" key="1">
    <citation type="journal article" date="2011" name="Stand. Genomic Sci.">
        <title>Complete genome sequence of the gliding, heparinolytic Pedobacter saltans type strain (113).</title>
        <authorList>
            <person name="Liolios K."/>
            <person name="Sikorski J."/>
            <person name="Lu M."/>
            <person name="Nolan M."/>
            <person name="Lapidus A."/>
            <person name="Lucas S."/>
            <person name="Hammon N."/>
            <person name="Deshpande S."/>
            <person name="Cheng J.F."/>
            <person name="Tapia R."/>
            <person name="Han C."/>
            <person name="Goodwin L."/>
            <person name="Pitluck S."/>
            <person name="Huntemann M."/>
            <person name="Ivanova N."/>
            <person name="Pagani I."/>
            <person name="Mavromatis K."/>
            <person name="Ovchinikova G."/>
            <person name="Pati A."/>
            <person name="Chen A."/>
            <person name="Palaniappan K."/>
            <person name="Land M."/>
            <person name="Hauser L."/>
            <person name="Brambilla E.M."/>
            <person name="Kotsyurbenko O."/>
            <person name="Rohde M."/>
            <person name="Tindall B.J."/>
            <person name="Abt B."/>
            <person name="Goker M."/>
            <person name="Detter J.C."/>
            <person name="Woyke T."/>
            <person name="Bristow J."/>
            <person name="Eisen J.A."/>
            <person name="Markowitz V."/>
            <person name="Hugenholtz P."/>
            <person name="Klenk H.P."/>
            <person name="Kyrpides N.C."/>
        </authorList>
    </citation>
    <scope>NUCLEOTIDE SEQUENCE [LARGE SCALE GENOMIC DNA]</scope>
    <source>
        <strain evidence="5">ATCC 51119 / DSM 12145 / JCM 21818 / LMG 10337 / NBRC 100064 / NCIMB 13643</strain>
    </source>
</reference>